<dbReference type="InterPro" id="IPR027417">
    <property type="entry name" value="P-loop_NTPase"/>
</dbReference>
<evidence type="ECO:0000256" key="5">
    <source>
        <dbReference type="SAM" id="MobiDB-lite"/>
    </source>
</evidence>
<keyword evidence="4" id="KW-1278">Translocase</keyword>
<dbReference type="PANTHER" id="PTHR42794:SF1">
    <property type="entry name" value="HEMIN IMPORT ATP-BINDING PROTEIN HMUV"/>
    <property type="match status" value="1"/>
</dbReference>
<feature type="region of interest" description="Disordered" evidence="5">
    <location>
        <begin position="277"/>
        <end position="316"/>
    </location>
</feature>
<organism evidence="7 8">
    <name type="scientific">Eiseniibacteriota bacterium</name>
    <dbReference type="NCBI Taxonomy" id="2212470"/>
    <lineage>
        <taxon>Bacteria</taxon>
        <taxon>Candidatus Eiseniibacteriota</taxon>
    </lineage>
</organism>
<dbReference type="PROSITE" id="PS00211">
    <property type="entry name" value="ABC_TRANSPORTER_1"/>
    <property type="match status" value="1"/>
</dbReference>
<dbReference type="InterPro" id="IPR017871">
    <property type="entry name" value="ABC_transporter-like_CS"/>
</dbReference>
<comment type="caution">
    <text evidence="7">The sequence shown here is derived from an EMBL/GenBank/DDBJ whole genome shotgun (WGS) entry which is preliminary data.</text>
</comment>
<keyword evidence="1" id="KW-0813">Transport</keyword>
<evidence type="ECO:0000259" key="6">
    <source>
        <dbReference type="PROSITE" id="PS50893"/>
    </source>
</evidence>
<evidence type="ECO:0000313" key="7">
    <source>
        <dbReference type="EMBL" id="MCA9755272.1"/>
    </source>
</evidence>
<dbReference type="Gene3D" id="3.40.50.300">
    <property type="entry name" value="P-loop containing nucleotide triphosphate hydrolases"/>
    <property type="match status" value="1"/>
</dbReference>
<dbReference type="SMART" id="SM00382">
    <property type="entry name" value="AAA"/>
    <property type="match status" value="1"/>
</dbReference>
<dbReference type="SUPFAM" id="SSF52540">
    <property type="entry name" value="P-loop containing nucleoside triphosphate hydrolases"/>
    <property type="match status" value="1"/>
</dbReference>
<protein>
    <submittedName>
        <fullName evidence="7">ABC transporter ATP-binding protein</fullName>
    </submittedName>
</protein>
<dbReference type="GO" id="GO:0005524">
    <property type="term" value="F:ATP binding"/>
    <property type="evidence" value="ECO:0007669"/>
    <property type="project" value="UniProtKB-KW"/>
</dbReference>
<evidence type="ECO:0000256" key="2">
    <source>
        <dbReference type="ARBA" id="ARBA00022741"/>
    </source>
</evidence>
<evidence type="ECO:0000313" key="8">
    <source>
        <dbReference type="Proteomes" id="UP000739538"/>
    </source>
</evidence>
<dbReference type="InterPro" id="IPR003593">
    <property type="entry name" value="AAA+_ATPase"/>
</dbReference>
<evidence type="ECO:0000256" key="3">
    <source>
        <dbReference type="ARBA" id="ARBA00022840"/>
    </source>
</evidence>
<feature type="compositionally biased region" description="Basic and acidic residues" evidence="5">
    <location>
        <begin position="294"/>
        <end position="303"/>
    </location>
</feature>
<dbReference type="AlphaFoldDB" id="A0A956SCA9"/>
<dbReference type="Pfam" id="PF00005">
    <property type="entry name" value="ABC_tran"/>
    <property type="match status" value="1"/>
</dbReference>
<accession>A0A956SCA9</accession>
<gene>
    <name evidence="7" type="ORF">KDA27_05675</name>
</gene>
<dbReference type="PROSITE" id="PS50893">
    <property type="entry name" value="ABC_TRANSPORTER_2"/>
    <property type="match status" value="1"/>
</dbReference>
<reference evidence="7" key="2">
    <citation type="journal article" date="2021" name="Microbiome">
        <title>Successional dynamics and alternative stable states in a saline activated sludge microbial community over 9 years.</title>
        <authorList>
            <person name="Wang Y."/>
            <person name="Ye J."/>
            <person name="Ju F."/>
            <person name="Liu L."/>
            <person name="Boyd J.A."/>
            <person name="Deng Y."/>
            <person name="Parks D.H."/>
            <person name="Jiang X."/>
            <person name="Yin X."/>
            <person name="Woodcroft B.J."/>
            <person name="Tyson G.W."/>
            <person name="Hugenholtz P."/>
            <person name="Polz M.F."/>
            <person name="Zhang T."/>
        </authorList>
    </citation>
    <scope>NUCLEOTIDE SEQUENCE</scope>
    <source>
        <strain evidence="7">HKST-UBA02</strain>
    </source>
</reference>
<sequence>MTGTVDQNPTPGRARSGTDAAVLSNVHVVAGGHEILRGVDLSLERGDLAVLVGPNGAGKSTVLRTLVGRIRPTQGRATIGGRDVSEMSGVERAGKVSWLPQIADVREPIRVLDLVAAGRFRFRESQVRSETAARTALETFGIGELAERRWYGLSGGERQRIALATLWTQEAPLLLLDEPANHLDPAHQIDTYRWIGEVVRGGGAEHGILCVTHDVDLIGWLAPSGSSVRIVGISDGRIRFQLPWESDDIVAALSELFAVDFEPVDVGGVRRLLVSGAGTSHDGARSTGSRRAGARSDDTRNDGNRSSQTRGSEVRP</sequence>
<dbReference type="InterPro" id="IPR003439">
    <property type="entry name" value="ABC_transporter-like_ATP-bd"/>
</dbReference>
<dbReference type="EMBL" id="JAGQHS010000019">
    <property type="protein sequence ID" value="MCA9755272.1"/>
    <property type="molecule type" value="Genomic_DNA"/>
</dbReference>
<keyword evidence="2" id="KW-0547">Nucleotide-binding</keyword>
<proteinExistence type="predicted"/>
<feature type="domain" description="ABC transporter" evidence="6">
    <location>
        <begin position="21"/>
        <end position="260"/>
    </location>
</feature>
<reference evidence="7" key="1">
    <citation type="submission" date="2020-04" db="EMBL/GenBank/DDBJ databases">
        <authorList>
            <person name="Zhang T."/>
        </authorList>
    </citation>
    <scope>NUCLEOTIDE SEQUENCE</scope>
    <source>
        <strain evidence="7">HKST-UBA02</strain>
    </source>
</reference>
<dbReference type="PANTHER" id="PTHR42794">
    <property type="entry name" value="HEMIN IMPORT ATP-BINDING PROTEIN HMUV"/>
    <property type="match status" value="1"/>
</dbReference>
<dbReference type="CDD" id="cd03214">
    <property type="entry name" value="ABC_Iron-Siderophores_B12_Hemin"/>
    <property type="match status" value="1"/>
</dbReference>
<feature type="compositionally biased region" description="Polar residues" evidence="5">
    <location>
        <begin position="304"/>
        <end position="316"/>
    </location>
</feature>
<evidence type="ECO:0000256" key="4">
    <source>
        <dbReference type="ARBA" id="ARBA00022967"/>
    </source>
</evidence>
<evidence type="ECO:0000256" key="1">
    <source>
        <dbReference type="ARBA" id="ARBA00022448"/>
    </source>
</evidence>
<keyword evidence="3 7" id="KW-0067">ATP-binding</keyword>
<name>A0A956SCA9_UNCEI</name>
<dbReference type="Proteomes" id="UP000739538">
    <property type="component" value="Unassembled WGS sequence"/>
</dbReference>
<dbReference type="GO" id="GO:0016887">
    <property type="term" value="F:ATP hydrolysis activity"/>
    <property type="evidence" value="ECO:0007669"/>
    <property type="project" value="InterPro"/>
</dbReference>